<evidence type="ECO:0000256" key="2">
    <source>
        <dbReference type="ARBA" id="ARBA00008566"/>
    </source>
</evidence>
<comment type="caution">
    <text evidence="9">The sequence shown here is derived from an EMBL/GenBank/DDBJ whole genome shotgun (WGS) entry which is preliminary data.</text>
</comment>
<organism evidence="9 10">
    <name type="scientific">Acidiplasma aeolicum</name>
    <dbReference type="NCBI Taxonomy" id="507754"/>
    <lineage>
        <taxon>Archaea</taxon>
        <taxon>Methanobacteriati</taxon>
        <taxon>Thermoplasmatota</taxon>
        <taxon>Thermoplasmata</taxon>
        <taxon>Thermoplasmatales</taxon>
        <taxon>Ferroplasmaceae</taxon>
        <taxon>Acidiplasma</taxon>
    </lineage>
</organism>
<dbReference type="GO" id="GO:0000319">
    <property type="term" value="F:sulfite transmembrane transporter activity"/>
    <property type="evidence" value="ECO:0007669"/>
    <property type="project" value="TreeGrafter"/>
</dbReference>
<dbReference type="PANTHER" id="PTHR31686:SF1">
    <property type="entry name" value="SULFITE EFFLUX PUMP SSU1"/>
    <property type="match status" value="1"/>
</dbReference>
<keyword evidence="3" id="KW-0813">Transport</keyword>
<feature type="transmembrane region" description="Helical" evidence="8">
    <location>
        <begin position="6"/>
        <end position="28"/>
    </location>
</feature>
<gene>
    <name evidence="9" type="ORF">SE19_05405</name>
</gene>
<evidence type="ECO:0000313" key="10">
    <source>
        <dbReference type="Proteomes" id="UP000050515"/>
    </source>
</evidence>
<keyword evidence="5 8" id="KW-0812">Transmembrane</keyword>
<feature type="transmembrane region" description="Helical" evidence="8">
    <location>
        <begin position="284"/>
        <end position="305"/>
    </location>
</feature>
<evidence type="ECO:0008006" key="11">
    <source>
        <dbReference type="Google" id="ProtNLM"/>
    </source>
</evidence>
<evidence type="ECO:0000256" key="3">
    <source>
        <dbReference type="ARBA" id="ARBA00022448"/>
    </source>
</evidence>
<dbReference type="RefSeq" id="WP_054964250.1">
    <property type="nucleotide sequence ID" value="NZ_LJCQ01000239.1"/>
</dbReference>
<feature type="transmembrane region" description="Helical" evidence="8">
    <location>
        <begin position="116"/>
        <end position="135"/>
    </location>
</feature>
<dbReference type="PANTHER" id="PTHR31686">
    <property type="match status" value="1"/>
</dbReference>
<feature type="transmembrane region" description="Helical" evidence="8">
    <location>
        <begin position="215"/>
        <end position="236"/>
    </location>
</feature>
<feature type="transmembrane region" description="Helical" evidence="8">
    <location>
        <begin position="317"/>
        <end position="343"/>
    </location>
</feature>
<dbReference type="PATRIC" id="fig|507754.4.peg.897"/>
<feature type="transmembrane region" description="Helical" evidence="8">
    <location>
        <begin position="248"/>
        <end position="272"/>
    </location>
</feature>
<feature type="transmembrane region" description="Helical" evidence="8">
    <location>
        <begin position="178"/>
        <end position="203"/>
    </location>
</feature>
<dbReference type="AlphaFoldDB" id="A0A0N8PQ91"/>
<keyword evidence="7 8" id="KW-0472">Membrane</keyword>
<protein>
    <recommendedName>
        <fullName evidence="11">C4-dicarboxylate ABC transporter</fullName>
    </recommendedName>
</protein>
<keyword evidence="6 8" id="KW-1133">Transmembrane helix</keyword>
<evidence type="ECO:0000256" key="1">
    <source>
        <dbReference type="ARBA" id="ARBA00004651"/>
    </source>
</evidence>
<name>A0A0N8PQ91_9ARCH</name>
<accession>A0A0N8PQ91</accession>
<evidence type="ECO:0000256" key="5">
    <source>
        <dbReference type="ARBA" id="ARBA00022692"/>
    </source>
</evidence>
<proteinExistence type="inferred from homology"/>
<evidence type="ECO:0000256" key="6">
    <source>
        <dbReference type="ARBA" id="ARBA00022989"/>
    </source>
</evidence>
<dbReference type="EMBL" id="LJCQ01000239">
    <property type="protein sequence ID" value="KPV46469.1"/>
    <property type="molecule type" value="Genomic_DNA"/>
</dbReference>
<dbReference type="Proteomes" id="UP000050515">
    <property type="component" value="Unassembled WGS sequence"/>
</dbReference>
<dbReference type="InterPro" id="IPR038665">
    <property type="entry name" value="Voltage-dep_anion_channel_sf"/>
</dbReference>
<evidence type="ECO:0000313" key="9">
    <source>
        <dbReference type="EMBL" id="KPV46469.1"/>
    </source>
</evidence>
<dbReference type="InterPro" id="IPR051629">
    <property type="entry name" value="Sulfite_efflux_TDT"/>
</dbReference>
<evidence type="ECO:0000256" key="8">
    <source>
        <dbReference type="SAM" id="Phobius"/>
    </source>
</evidence>
<feature type="transmembrane region" description="Helical" evidence="8">
    <location>
        <begin position="83"/>
        <end position="104"/>
    </location>
</feature>
<dbReference type="InterPro" id="IPR004695">
    <property type="entry name" value="SLAC1/Mae1/Ssu1/TehA"/>
</dbReference>
<keyword evidence="4" id="KW-1003">Cell membrane</keyword>
<comment type="subcellular location">
    <subcellularLocation>
        <location evidence="1">Cell membrane</location>
        <topology evidence="1">Multi-pass membrane protein</topology>
    </subcellularLocation>
</comment>
<comment type="similarity">
    <text evidence="2">Belongs to the tellurite-resistance/dicarboxylate transporter (TDT) family.</text>
</comment>
<dbReference type="Gene3D" id="1.50.10.150">
    <property type="entry name" value="Voltage-dependent anion channel"/>
    <property type="match status" value="1"/>
</dbReference>
<reference evidence="9 10" key="1">
    <citation type="submission" date="2015-09" db="EMBL/GenBank/DDBJ databases">
        <title>Draft genome sequence of Acidiplasma aeolicum DSM 18409.</title>
        <authorList>
            <person name="Hemp J."/>
        </authorList>
    </citation>
    <scope>NUCLEOTIDE SEQUENCE [LARGE SCALE GENOMIC DNA]</scope>
    <source>
        <strain evidence="9 10">V</strain>
    </source>
</reference>
<feature type="transmembrane region" description="Helical" evidence="8">
    <location>
        <begin position="40"/>
        <end position="63"/>
    </location>
</feature>
<sequence>MTFKKTLYITGSEWFAIALGTLAVSVLLNRMADFFHSNALYNTGIFFLFLGMVLFLILFALWTARTFVFPNVILEDWNNLNRISFSTVVPLSMMIMNVSYISYYPSKIISLRYLSYYNYIFDFIAILLLSFYLGYKMYTKNIEKGELTYAELIPPVALSSTVFLGKRIIPLGGINADLVYFMILMGFGIALFLFLFIGIMAFTSHIRDIKSSESSPVLVLPVGVSSILVINIITLSQLPGIFKIPLTVALFASVSLWSFELWNFIVAMLVSIKKVFHAKPGISIWAYTFPLAVFSISSLKLSFVFKSNNYIYPYNITFYTGIIAMVILIIAWIYAVVITLIFIKRFNIQSQKSSS</sequence>
<evidence type="ECO:0000256" key="4">
    <source>
        <dbReference type="ARBA" id="ARBA00022475"/>
    </source>
</evidence>
<dbReference type="GO" id="GO:0005886">
    <property type="term" value="C:plasma membrane"/>
    <property type="evidence" value="ECO:0007669"/>
    <property type="project" value="UniProtKB-SubCell"/>
</dbReference>
<evidence type="ECO:0000256" key="7">
    <source>
        <dbReference type="ARBA" id="ARBA00023136"/>
    </source>
</evidence>
<dbReference type="Pfam" id="PF03595">
    <property type="entry name" value="SLAC1"/>
    <property type="match status" value="1"/>
</dbReference>